<evidence type="ECO:0000313" key="6">
    <source>
        <dbReference type="Proteomes" id="UP001519887"/>
    </source>
</evidence>
<dbReference type="PANTHER" id="PTHR43280:SF28">
    <property type="entry name" value="HTH-TYPE TRANSCRIPTIONAL ACTIVATOR RHAS"/>
    <property type="match status" value="1"/>
</dbReference>
<evidence type="ECO:0000259" key="4">
    <source>
        <dbReference type="PROSITE" id="PS01124"/>
    </source>
</evidence>
<dbReference type="SUPFAM" id="SSF51215">
    <property type="entry name" value="Regulatory protein AraC"/>
    <property type="match status" value="1"/>
</dbReference>
<name>A0ABS7C7X2_9BACL</name>
<dbReference type="Gene3D" id="1.10.10.60">
    <property type="entry name" value="Homeodomain-like"/>
    <property type="match status" value="2"/>
</dbReference>
<sequence length="298" mass="33865">MTVKTLSGYRKNAQGIWVQRSSHGQHNVFDEHAHDFIELVYVVQGEGLHLIDRFPYEVRAGDMYSIHPGERHAIEHLNGSGIEIINVLFVPQSLAGCLPGDDEMSGTLAFITPFMDGSGRLPRKMTLSAEQSSAIVGILEDMIAETKDEDSGSPLLIRFKLMELLVLLSRFYEKRETTKQVSYACGGHEILTRRVRVFLEDHFHQKLTLAYLAQVFNLSERHLGRVFKQETGRSVNEMLQHIRIERAKQMLHETNRSMEVVAESVGFANASFFSRLFSRIVGATPGEYRKMAKNRRIS</sequence>
<dbReference type="PANTHER" id="PTHR43280">
    <property type="entry name" value="ARAC-FAMILY TRANSCRIPTIONAL REGULATOR"/>
    <property type="match status" value="1"/>
</dbReference>
<keyword evidence="2" id="KW-0238">DNA-binding</keyword>
<keyword evidence="6" id="KW-1185">Reference proteome</keyword>
<evidence type="ECO:0000256" key="3">
    <source>
        <dbReference type="ARBA" id="ARBA00023163"/>
    </source>
</evidence>
<dbReference type="Proteomes" id="UP001519887">
    <property type="component" value="Unassembled WGS sequence"/>
</dbReference>
<dbReference type="InterPro" id="IPR018060">
    <property type="entry name" value="HTH_AraC"/>
</dbReference>
<evidence type="ECO:0000256" key="2">
    <source>
        <dbReference type="ARBA" id="ARBA00023125"/>
    </source>
</evidence>
<organism evidence="5 6">
    <name type="scientific">Paenibacillus sepulcri</name>
    <dbReference type="NCBI Taxonomy" id="359917"/>
    <lineage>
        <taxon>Bacteria</taxon>
        <taxon>Bacillati</taxon>
        <taxon>Bacillota</taxon>
        <taxon>Bacilli</taxon>
        <taxon>Bacillales</taxon>
        <taxon>Paenibacillaceae</taxon>
        <taxon>Paenibacillus</taxon>
    </lineage>
</organism>
<comment type="caution">
    <text evidence="5">The sequence shown here is derived from an EMBL/GenBank/DDBJ whole genome shotgun (WGS) entry which is preliminary data.</text>
</comment>
<dbReference type="InterPro" id="IPR014710">
    <property type="entry name" value="RmlC-like_jellyroll"/>
</dbReference>
<proteinExistence type="predicted"/>
<dbReference type="Gene3D" id="2.60.120.10">
    <property type="entry name" value="Jelly Rolls"/>
    <property type="match status" value="1"/>
</dbReference>
<dbReference type="InterPro" id="IPR003313">
    <property type="entry name" value="AraC-bd"/>
</dbReference>
<protein>
    <submittedName>
        <fullName evidence="5">Helix-turn-helix domain-containing protein</fullName>
    </submittedName>
</protein>
<evidence type="ECO:0000256" key="1">
    <source>
        <dbReference type="ARBA" id="ARBA00023015"/>
    </source>
</evidence>
<evidence type="ECO:0000313" key="5">
    <source>
        <dbReference type="EMBL" id="MBW7457008.1"/>
    </source>
</evidence>
<dbReference type="InterPro" id="IPR037923">
    <property type="entry name" value="HTH-like"/>
</dbReference>
<dbReference type="Pfam" id="PF12833">
    <property type="entry name" value="HTH_18"/>
    <property type="match status" value="1"/>
</dbReference>
<gene>
    <name evidence="5" type="ORF">K0U00_23515</name>
</gene>
<feature type="domain" description="HTH araC/xylS-type" evidence="4">
    <location>
        <begin position="193"/>
        <end position="291"/>
    </location>
</feature>
<keyword evidence="3" id="KW-0804">Transcription</keyword>
<dbReference type="SUPFAM" id="SSF46689">
    <property type="entry name" value="Homeodomain-like"/>
    <property type="match status" value="2"/>
</dbReference>
<dbReference type="PROSITE" id="PS01124">
    <property type="entry name" value="HTH_ARAC_FAMILY_2"/>
    <property type="match status" value="1"/>
</dbReference>
<keyword evidence="1" id="KW-0805">Transcription regulation</keyword>
<reference evidence="5 6" key="1">
    <citation type="submission" date="2021-07" db="EMBL/GenBank/DDBJ databases">
        <title>Paenibacillus radiodurans sp. nov., isolated from the southeastern edge of Tengger Desert.</title>
        <authorList>
            <person name="Zhang G."/>
        </authorList>
    </citation>
    <scope>NUCLEOTIDE SEQUENCE [LARGE SCALE GENOMIC DNA]</scope>
    <source>
        <strain evidence="5 6">CCM 7311</strain>
    </source>
</reference>
<dbReference type="EMBL" id="JAHZIK010000724">
    <property type="protein sequence ID" value="MBW7457008.1"/>
    <property type="molecule type" value="Genomic_DNA"/>
</dbReference>
<dbReference type="InterPro" id="IPR009057">
    <property type="entry name" value="Homeodomain-like_sf"/>
</dbReference>
<dbReference type="InterPro" id="IPR018062">
    <property type="entry name" value="HTH_AraC-typ_CS"/>
</dbReference>
<dbReference type="PROSITE" id="PS00041">
    <property type="entry name" value="HTH_ARAC_FAMILY_1"/>
    <property type="match status" value="1"/>
</dbReference>
<dbReference type="RefSeq" id="WP_210038358.1">
    <property type="nucleotide sequence ID" value="NZ_JBHLVU010000022.1"/>
</dbReference>
<dbReference type="Pfam" id="PF02311">
    <property type="entry name" value="AraC_binding"/>
    <property type="match status" value="1"/>
</dbReference>
<dbReference type="InterPro" id="IPR020449">
    <property type="entry name" value="Tscrpt_reg_AraC-type_HTH"/>
</dbReference>
<dbReference type="SMART" id="SM00342">
    <property type="entry name" value="HTH_ARAC"/>
    <property type="match status" value="1"/>
</dbReference>
<dbReference type="PRINTS" id="PR00032">
    <property type="entry name" value="HTHARAC"/>
</dbReference>
<accession>A0ABS7C7X2</accession>